<dbReference type="PANTHER" id="PTHR23232">
    <property type="entry name" value="KRAB DOMAIN C2H2 ZINC FINGER"/>
    <property type="match status" value="1"/>
</dbReference>
<evidence type="ECO:0000313" key="4">
    <source>
        <dbReference type="Proteomes" id="UP000551758"/>
    </source>
</evidence>
<name>A0A7J7ENN1_DICBM</name>
<dbReference type="Proteomes" id="UP000551758">
    <property type="component" value="Unassembled WGS sequence"/>
</dbReference>
<feature type="domain" description="KRAB" evidence="2">
    <location>
        <begin position="27"/>
        <end position="104"/>
    </location>
</feature>
<evidence type="ECO:0000256" key="1">
    <source>
        <dbReference type="SAM" id="Phobius"/>
    </source>
</evidence>
<dbReference type="Pfam" id="PF01352">
    <property type="entry name" value="KRAB"/>
    <property type="match status" value="1"/>
</dbReference>
<feature type="transmembrane region" description="Helical" evidence="1">
    <location>
        <begin position="92"/>
        <end position="113"/>
    </location>
</feature>
<organism evidence="3 4">
    <name type="scientific">Diceros bicornis minor</name>
    <name type="common">South-central black rhinoceros</name>
    <dbReference type="NCBI Taxonomy" id="77932"/>
    <lineage>
        <taxon>Eukaryota</taxon>
        <taxon>Metazoa</taxon>
        <taxon>Chordata</taxon>
        <taxon>Craniata</taxon>
        <taxon>Vertebrata</taxon>
        <taxon>Euteleostomi</taxon>
        <taxon>Mammalia</taxon>
        <taxon>Eutheria</taxon>
        <taxon>Laurasiatheria</taxon>
        <taxon>Perissodactyla</taxon>
        <taxon>Rhinocerotidae</taxon>
        <taxon>Diceros</taxon>
    </lineage>
</organism>
<dbReference type="SMART" id="SM00349">
    <property type="entry name" value="KRAB"/>
    <property type="match status" value="1"/>
</dbReference>
<dbReference type="GO" id="GO:0006355">
    <property type="term" value="P:regulation of DNA-templated transcription"/>
    <property type="evidence" value="ECO:0007669"/>
    <property type="project" value="InterPro"/>
</dbReference>
<keyword evidence="1" id="KW-1133">Transmembrane helix</keyword>
<dbReference type="Gene3D" id="6.10.140.140">
    <property type="match status" value="1"/>
</dbReference>
<evidence type="ECO:0000259" key="2">
    <source>
        <dbReference type="PROSITE" id="PS50805"/>
    </source>
</evidence>
<proteinExistence type="predicted"/>
<sequence>MLPKKEVWTKRKKKEQELVMNLSQGWLTFKDVAIEFSREEWECLDPAQRALYRHVMLLENYRNLLSLGEDDFPPEIGKYKNFSHMLITSCPLLLTFYLLAIIHMVTYGSLYLVHISPKCVIKELLAKENSNTGGVLQTVILERRKSCDTKCYGFRESQKNMHDCQWRNDDRNYKGMPVTRKKNLTGRKDQCVQIFQTEGKIYGRNQVEKFINNDSSVSRLQRIPPSVQTNISTEYGNDFMHSSLLTEDLKAHIRGKL</sequence>
<dbReference type="InterPro" id="IPR050169">
    <property type="entry name" value="Krueppel_C2H2_ZnF"/>
</dbReference>
<dbReference type="PROSITE" id="PS50805">
    <property type="entry name" value="KRAB"/>
    <property type="match status" value="1"/>
</dbReference>
<keyword evidence="4" id="KW-1185">Reference proteome</keyword>
<dbReference type="SUPFAM" id="SSF109640">
    <property type="entry name" value="KRAB domain (Kruppel-associated box)"/>
    <property type="match status" value="1"/>
</dbReference>
<dbReference type="AlphaFoldDB" id="A0A7J7ENN1"/>
<reference evidence="3 4" key="1">
    <citation type="journal article" date="2020" name="Mol. Biol. Evol.">
        <title>Interspecific Gene Flow and the Evolution of Specialization in Black and White Rhinoceros.</title>
        <authorList>
            <person name="Moodley Y."/>
            <person name="Westbury M.V."/>
            <person name="Russo I.M."/>
            <person name="Gopalakrishnan S."/>
            <person name="Rakotoarivelo A."/>
            <person name="Olsen R.A."/>
            <person name="Prost S."/>
            <person name="Tunstall T."/>
            <person name="Ryder O.A."/>
            <person name="Dalen L."/>
            <person name="Bruford M.W."/>
        </authorList>
    </citation>
    <scope>NUCLEOTIDE SEQUENCE [LARGE SCALE GENOMIC DNA]</scope>
    <source>
        <strain evidence="3">SBR-YM</strain>
        <tissue evidence="3">Skin</tissue>
    </source>
</reference>
<dbReference type="CDD" id="cd07765">
    <property type="entry name" value="KRAB_A-box"/>
    <property type="match status" value="1"/>
</dbReference>
<dbReference type="EMBL" id="JACDTQ010002604">
    <property type="protein sequence ID" value="KAF5917056.1"/>
    <property type="molecule type" value="Genomic_DNA"/>
</dbReference>
<accession>A0A7J7ENN1</accession>
<dbReference type="PANTHER" id="PTHR23232:SF168">
    <property type="entry name" value="KRAB DOMAIN-CONTAINING PROTEIN"/>
    <property type="match status" value="1"/>
</dbReference>
<keyword evidence="1" id="KW-0472">Membrane</keyword>
<keyword evidence="1" id="KW-0812">Transmembrane</keyword>
<protein>
    <recommendedName>
        <fullName evidence="2">KRAB domain-containing protein</fullName>
    </recommendedName>
</protein>
<gene>
    <name evidence="3" type="ORF">HPG69_013980</name>
</gene>
<dbReference type="InterPro" id="IPR001909">
    <property type="entry name" value="KRAB"/>
</dbReference>
<dbReference type="InterPro" id="IPR036051">
    <property type="entry name" value="KRAB_dom_sf"/>
</dbReference>
<comment type="caution">
    <text evidence="3">The sequence shown here is derived from an EMBL/GenBank/DDBJ whole genome shotgun (WGS) entry which is preliminary data.</text>
</comment>
<evidence type="ECO:0000313" key="3">
    <source>
        <dbReference type="EMBL" id="KAF5917056.1"/>
    </source>
</evidence>